<evidence type="ECO:0000313" key="3">
    <source>
        <dbReference type="Proteomes" id="UP000076079"/>
    </source>
</evidence>
<evidence type="ECO:0008006" key="4">
    <source>
        <dbReference type="Google" id="ProtNLM"/>
    </source>
</evidence>
<protein>
    <recommendedName>
        <fullName evidence="4">PEP-CTERM protein-sorting domain-containing protein</fullName>
    </recommendedName>
</protein>
<dbReference type="EMBL" id="CP015136">
    <property type="protein sequence ID" value="AMY08730.1"/>
    <property type="molecule type" value="Genomic_DNA"/>
</dbReference>
<name>A0A143PKF5_LUTPR</name>
<keyword evidence="3" id="KW-1185">Reference proteome</keyword>
<reference evidence="2 3" key="1">
    <citation type="journal article" date="2016" name="Genome Announc.">
        <title>First Complete Genome Sequence of a Subdivision 6 Acidobacterium Strain.</title>
        <authorList>
            <person name="Huang S."/>
            <person name="Vieira S."/>
            <person name="Bunk B."/>
            <person name="Riedel T."/>
            <person name="Sproer C."/>
            <person name="Overmann J."/>
        </authorList>
    </citation>
    <scope>NUCLEOTIDE SEQUENCE [LARGE SCALE GENOMIC DNA]</scope>
    <source>
        <strain evidence="3">DSM 100886 HEG_-6_39</strain>
    </source>
</reference>
<gene>
    <name evidence="2" type="ORF">LuPra_01934</name>
</gene>
<proteinExistence type="predicted"/>
<keyword evidence="1" id="KW-0732">Signal</keyword>
<organism evidence="2 3">
    <name type="scientific">Luteitalea pratensis</name>
    <dbReference type="NCBI Taxonomy" id="1855912"/>
    <lineage>
        <taxon>Bacteria</taxon>
        <taxon>Pseudomonadati</taxon>
        <taxon>Acidobacteriota</taxon>
        <taxon>Vicinamibacteria</taxon>
        <taxon>Vicinamibacterales</taxon>
        <taxon>Vicinamibacteraceae</taxon>
        <taxon>Luteitalea</taxon>
    </lineage>
</organism>
<dbReference type="Proteomes" id="UP000076079">
    <property type="component" value="Chromosome"/>
</dbReference>
<dbReference type="AlphaFoldDB" id="A0A143PKF5"/>
<feature type="chain" id="PRO_5007511528" description="PEP-CTERM protein-sorting domain-containing protein" evidence="1">
    <location>
        <begin position="27"/>
        <end position="173"/>
    </location>
</feature>
<dbReference type="RefSeq" id="WP_157898949.1">
    <property type="nucleotide sequence ID" value="NZ_CP015136.1"/>
</dbReference>
<evidence type="ECO:0000313" key="2">
    <source>
        <dbReference type="EMBL" id="AMY08730.1"/>
    </source>
</evidence>
<evidence type="ECO:0000256" key="1">
    <source>
        <dbReference type="SAM" id="SignalP"/>
    </source>
</evidence>
<reference evidence="3" key="2">
    <citation type="submission" date="2016-04" db="EMBL/GenBank/DDBJ databases">
        <title>First Complete Genome Sequence of a Subdivision 6 Acidobacterium.</title>
        <authorList>
            <person name="Huang S."/>
            <person name="Vieira S."/>
            <person name="Bunk B."/>
            <person name="Riedel T."/>
            <person name="Sproeer C."/>
            <person name="Overmann J."/>
        </authorList>
    </citation>
    <scope>NUCLEOTIDE SEQUENCE [LARGE SCALE GENOMIC DNA]</scope>
    <source>
        <strain evidence="3">DSM 100886 HEG_-6_39</strain>
    </source>
</reference>
<feature type="signal peptide" evidence="1">
    <location>
        <begin position="1"/>
        <end position="26"/>
    </location>
</feature>
<sequence precursor="true">MRVAQMWGRGAAVAFLLSVVSSATVAAPLQIREQTPASRGWLAQPAIDVPDSCAQRVIACRPGRFGELEQVRTLSLPETFAAQLVEALGPADVVELQVANPVAWALYTNAIDDVVGTHGRLALSVAAAAGPTPDATLLEDVAVLVQQVPEPSLLANVLIGLACWRRVSRRPST</sequence>
<accession>A0A143PKF5</accession>
<dbReference type="KEGG" id="abac:LuPra_01934"/>